<dbReference type="KEGG" id="npy:NPRO_00680"/>
<gene>
    <name evidence="3" type="ORF">NPRO_00680</name>
</gene>
<accession>A0A809R4E9</accession>
<dbReference type="GO" id="GO:0004518">
    <property type="term" value="F:nuclease activity"/>
    <property type="evidence" value="ECO:0007669"/>
    <property type="project" value="InterPro"/>
</dbReference>
<dbReference type="SUPFAM" id="SSF103256">
    <property type="entry name" value="Hypothetical protein TM0160"/>
    <property type="match status" value="1"/>
</dbReference>
<evidence type="ECO:0000256" key="1">
    <source>
        <dbReference type="SAM" id="MobiDB-lite"/>
    </source>
</evidence>
<dbReference type="AlphaFoldDB" id="A0A809R4E9"/>
<protein>
    <submittedName>
        <fullName evidence="3">Bifunctional Dnase/Rnase</fullName>
    </submittedName>
</protein>
<evidence type="ECO:0000313" key="4">
    <source>
        <dbReference type="Proteomes" id="UP000662873"/>
    </source>
</evidence>
<dbReference type="Pfam" id="PF02577">
    <property type="entry name" value="BFN_dom"/>
    <property type="match status" value="1"/>
</dbReference>
<dbReference type="Proteomes" id="UP000662873">
    <property type="component" value="Chromosome"/>
</dbReference>
<dbReference type="PANTHER" id="PTHR15160">
    <property type="entry name" value="VON HIPPEL-LINDAU PROTEIN"/>
    <property type="match status" value="1"/>
</dbReference>
<feature type="region of interest" description="Disordered" evidence="1">
    <location>
        <begin position="1"/>
        <end position="28"/>
    </location>
</feature>
<reference evidence="3" key="1">
    <citation type="journal article" name="DNA Res.">
        <title>The physiological potential of anammox bacteria as revealed by their core genome structure.</title>
        <authorList>
            <person name="Okubo T."/>
            <person name="Toyoda A."/>
            <person name="Fukuhara K."/>
            <person name="Uchiyama I."/>
            <person name="Harigaya Y."/>
            <person name="Kuroiwa M."/>
            <person name="Suzuki T."/>
            <person name="Murakami Y."/>
            <person name="Suwa Y."/>
            <person name="Takami H."/>
        </authorList>
    </citation>
    <scope>NUCLEOTIDE SEQUENCE</scope>
    <source>
        <strain evidence="3">317325-2</strain>
    </source>
</reference>
<dbReference type="PANTHER" id="PTHR15160:SF1">
    <property type="entry name" value="VON HIPPEL-LINDAU DISEASE TUMOR SUPPRESSOR"/>
    <property type="match status" value="1"/>
</dbReference>
<evidence type="ECO:0000259" key="2">
    <source>
        <dbReference type="PROSITE" id="PS51658"/>
    </source>
</evidence>
<evidence type="ECO:0000313" key="3">
    <source>
        <dbReference type="EMBL" id="BBO22473.1"/>
    </source>
</evidence>
<proteinExistence type="predicted"/>
<name>A0A809R4E9_9BACT</name>
<dbReference type="EMBL" id="AP021858">
    <property type="protein sequence ID" value="BBO22473.1"/>
    <property type="molecule type" value="Genomic_DNA"/>
</dbReference>
<organism evidence="3 4">
    <name type="scientific">Candidatus Nitrosymbiomonas proteolyticus</name>
    <dbReference type="NCBI Taxonomy" id="2608984"/>
    <lineage>
        <taxon>Bacteria</taxon>
        <taxon>Bacillati</taxon>
        <taxon>Armatimonadota</taxon>
        <taxon>Armatimonadota incertae sedis</taxon>
        <taxon>Candidatus Nitrosymbiomonas</taxon>
    </lineage>
</organism>
<dbReference type="PROSITE" id="PS51658">
    <property type="entry name" value="BFN"/>
    <property type="match status" value="1"/>
</dbReference>
<feature type="compositionally biased region" description="Acidic residues" evidence="1">
    <location>
        <begin position="1"/>
        <end position="13"/>
    </location>
</feature>
<dbReference type="Gene3D" id="3.10.690.10">
    <property type="entry name" value="Bifunctional nuclease domain"/>
    <property type="match status" value="1"/>
</dbReference>
<dbReference type="InterPro" id="IPR036104">
    <property type="entry name" value="BFN_sf"/>
</dbReference>
<sequence>MPDDVEGFGEPENLEVPPPFFPKELSGEGREPVSYGELVDVAIRGVYSFHNGSDTSHFVLLSDGRRELHIMIGPFEAQSISLALEGSRPDRPLSHDLIKAILDRMGLEVDRIVIDDLWNAIYYAKIYVRRGKVEAEIDSRPSDAIALAVRCEAPIYVAEGLLELSSEG</sequence>
<feature type="domain" description="BFN" evidence="2">
    <location>
        <begin position="38"/>
        <end position="168"/>
    </location>
</feature>
<dbReference type="InterPro" id="IPR003729">
    <property type="entry name" value="Bi_nuclease_dom"/>
</dbReference>